<dbReference type="GO" id="GO:0006360">
    <property type="term" value="P:transcription by RNA polymerase I"/>
    <property type="evidence" value="ECO:0007669"/>
    <property type="project" value="InterPro"/>
</dbReference>
<organism evidence="2 3">
    <name type="scientific">Rhizoctonia solani</name>
    <dbReference type="NCBI Taxonomy" id="456999"/>
    <lineage>
        <taxon>Eukaryota</taxon>
        <taxon>Fungi</taxon>
        <taxon>Dikarya</taxon>
        <taxon>Basidiomycota</taxon>
        <taxon>Agaricomycotina</taxon>
        <taxon>Agaricomycetes</taxon>
        <taxon>Cantharellales</taxon>
        <taxon>Ceratobasidiaceae</taxon>
        <taxon>Rhizoctonia</taxon>
    </lineage>
</organism>
<evidence type="ECO:0008006" key="4">
    <source>
        <dbReference type="Google" id="ProtNLM"/>
    </source>
</evidence>
<gene>
    <name evidence="2" type="ORF">RDB_LOCUS134167</name>
</gene>
<dbReference type="Proteomes" id="UP000663827">
    <property type="component" value="Unassembled WGS sequence"/>
</dbReference>
<dbReference type="EMBL" id="CAJNJQ010003352">
    <property type="protein sequence ID" value="CAE7197195.1"/>
    <property type="molecule type" value="Genomic_DNA"/>
</dbReference>
<evidence type="ECO:0000313" key="2">
    <source>
        <dbReference type="EMBL" id="CAE7197195.1"/>
    </source>
</evidence>
<reference evidence="2" key="1">
    <citation type="submission" date="2021-01" db="EMBL/GenBank/DDBJ databases">
        <authorList>
            <person name="Kaushik A."/>
        </authorList>
    </citation>
    <scope>NUCLEOTIDE SEQUENCE</scope>
    <source>
        <strain evidence="2">AG5</strain>
    </source>
</reference>
<feature type="compositionally biased region" description="Low complexity" evidence="1">
    <location>
        <begin position="197"/>
        <end position="211"/>
    </location>
</feature>
<dbReference type="InterPro" id="IPR013240">
    <property type="entry name" value="DNA-dir_RNA_pol1_su_RPA34"/>
</dbReference>
<dbReference type="AlphaFoldDB" id="A0A8H3EAP7"/>
<evidence type="ECO:0000256" key="1">
    <source>
        <dbReference type="SAM" id="MobiDB-lite"/>
    </source>
</evidence>
<evidence type="ECO:0000313" key="3">
    <source>
        <dbReference type="Proteomes" id="UP000663827"/>
    </source>
</evidence>
<accession>A0A8H3EAP7</accession>
<protein>
    <recommendedName>
        <fullName evidence="4">DNA-directed RNA polymerase I subunit RPA34</fullName>
    </recommendedName>
</protein>
<proteinExistence type="predicted"/>
<feature type="compositionally biased region" description="Basic and acidic residues" evidence="1">
    <location>
        <begin position="212"/>
        <end position="228"/>
    </location>
</feature>
<comment type="caution">
    <text evidence="2">The sequence shown here is derived from an EMBL/GenBank/DDBJ whole genome shotgun (WGS) entry which is preliminary data.</text>
</comment>
<dbReference type="Gene3D" id="6.20.250.70">
    <property type="match status" value="1"/>
</dbReference>
<feature type="region of interest" description="Disordered" evidence="1">
    <location>
        <begin position="134"/>
        <end position="253"/>
    </location>
</feature>
<name>A0A8H3EAP7_9AGAM</name>
<sequence>MPDAQGKNEGAVDLSYKPPKSMKKLTSLDDEAIDAGFEWDTLHSNPDIDVWAVRIPAGLKPADLAGLKIKLPSGNSTSITGTFKKGDSTYKLQSVDEEDTFGGEEMQNLSCLVPKREDEGALYAIPRPLKGLILTREDPSPAPPLSAPPCQPVRQPLDRLKHSFAPIGSQHVSTSPPTMDVDQPAEAESPKKKQKKASSATVVVTGGTTKTKSIDNGKSKDKELRSAEEAMDVDDAVEPSPIKKVKKKSSRANVNVEVVVAASNVKKGKKRRKVTDQEGE</sequence>
<dbReference type="Pfam" id="PF08208">
    <property type="entry name" value="RNA_polI_A34"/>
    <property type="match status" value="1"/>
</dbReference>
<feature type="compositionally biased region" description="Pro residues" evidence="1">
    <location>
        <begin position="140"/>
        <end position="151"/>
    </location>
</feature>